<accession>A0A3M7P8H6</accession>
<name>A0A3M7P8H6_BRAPC</name>
<reference evidence="1 2" key="1">
    <citation type="journal article" date="2018" name="Sci. Rep.">
        <title>Genomic signatures of local adaptation to the degree of environmental predictability in rotifers.</title>
        <authorList>
            <person name="Franch-Gras L."/>
            <person name="Hahn C."/>
            <person name="Garcia-Roger E.M."/>
            <person name="Carmona M.J."/>
            <person name="Serra M."/>
            <person name="Gomez A."/>
        </authorList>
    </citation>
    <scope>NUCLEOTIDE SEQUENCE [LARGE SCALE GENOMIC DNA]</scope>
    <source>
        <strain evidence="1">HYR1</strain>
    </source>
</reference>
<evidence type="ECO:0000313" key="1">
    <source>
        <dbReference type="EMBL" id="RMZ95057.1"/>
    </source>
</evidence>
<keyword evidence="2" id="KW-1185">Reference proteome</keyword>
<evidence type="ECO:0000313" key="2">
    <source>
        <dbReference type="Proteomes" id="UP000276133"/>
    </source>
</evidence>
<comment type="caution">
    <text evidence="1">The sequence shown here is derived from an EMBL/GenBank/DDBJ whole genome shotgun (WGS) entry which is preliminary data.</text>
</comment>
<sequence>MDKPANLPEARPINNNNYIRIDEIRRNNTRKSKALNSLSKSLGLGLDSFKNEGVIIRETLSSLILLWSLHTALLNVDSLALCKFECSIDLVTIFNSKKVRSNLARSWFWNSRDSNLKPKKNFGQDKTCIIFLNELGFYSFALCTLS</sequence>
<dbReference type="EMBL" id="REGN01012628">
    <property type="protein sequence ID" value="RMZ95057.1"/>
    <property type="molecule type" value="Genomic_DNA"/>
</dbReference>
<protein>
    <submittedName>
        <fullName evidence="1">Uncharacterized protein</fullName>
    </submittedName>
</protein>
<organism evidence="1 2">
    <name type="scientific">Brachionus plicatilis</name>
    <name type="common">Marine rotifer</name>
    <name type="synonym">Brachionus muelleri</name>
    <dbReference type="NCBI Taxonomy" id="10195"/>
    <lineage>
        <taxon>Eukaryota</taxon>
        <taxon>Metazoa</taxon>
        <taxon>Spiralia</taxon>
        <taxon>Gnathifera</taxon>
        <taxon>Rotifera</taxon>
        <taxon>Eurotatoria</taxon>
        <taxon>Monogononta</taxon>
        <taxon>Pseudotrocha</taxon>
        <taxon>Ploima</taxon>
        <taxon>Brachionidae</taxon>
        <taxon>Brachionus</taxon>
    </lineage>
</organism>
<proteinExistence type="predicted"/>
<dbReference type="AlphaFoldDB" id="A0A3M7P8H6"/>
<dbReference type="Proteomes" id="UP000276133">
    <property type="component" value="Unassembled WGS sequence"/>
</dbReference>
<gene>
    <name evidence="1" type="ORF">BpHYR1_024264</name>
</gene>